<dbReference type="GO" id="GO:0000155">
    <property type="term" value="F:phosphorelay sensor kinase activity"/>
    <property type="evidence" value="ECO:0007669"/>
    <property type="project" value="InterPro"/>
</dbReference>
<dbReference type="InterPro" id="IPR003594">
    <property type="entry name" value="HATPase_dom"/>
</dbReference>
<dbReference type="GO" id="GO:0005886">
    <property type="term" value="C:plasma membrane"/>
    <property type="evidence" value="ECO:0007669"/>
    <property type="project" value="TreeGrafter"/>
</dbReference>
<evidence type="ECO:0000313" key="15">
    <source>
        <dbReference type="Proteomes" id="UP001227162"/>
    </source>
</evidence>
<evidence type="ECO:0000256" key="6">
    <source>
        <dbReference type="ARBA" id="ARBA00022692"/>
    </source>
</evidence>
<feature type="transmembrane region" description="Helical" evidence="11">
    <location>
        <begin position="168"/>
        <end position="191"/>
    </location>
</feature>
<keyword evidence="7 14" id="KW-0418">Kinase</keyword>
<dbReference type="EMBL" id="JANFFA010000007">
    <property type="protein sequence ID" value="MDQ2095955.1"/>
    <property type="molecule type" value="Genomic_DNA"/>
</dbReference>
<keyword evidence="15" id="KW-1185">Reference proteome</keyword>
<comment type="subcellular location">
    <subcellularLocation>
        <location evidence="2">Membrane</location>
    </subcellularLocation>
</comment>
<dbReference type="InterPro" id="IPR050428">
    <property type="entry name" value="TCS_sensor_his_kinase"/>
</dbReference>
<dbReference type="InterPro" id="IPR004358">
    <property type="entry name" value="Sig_transdc_His_kin-like_C"/>
</dbReference>
<proteinExistence type="predicted"/>
<dbReference type="PROSITE" id="PS50885">
    <property type="entry name" value="HAMP"/>
    <property type="match status" value="1"/>
</dbReference>
<name>A0AAJ1UCE8_9RHOB</name>
<keyword evidence="6 11" id="KW-0812">Transmembrane</keyword>
<evidence type="ECO:0000256" key="5">
    <source>
        <dbReference type="ARBA" id="ARBA00022679"/>
    </source>
</evidence>
<evidence type="ECO:0000256" key="2">
    <source>
        <dbReference type="ARBA" id="ARBA00004370"/>
    </source>
</evidence>
<keyword evidence="9" id="KW-0902">Two-component regulatory system</keyword>
<dbReference type="PANTHER" id="PTHR45436:SF8">
    <property type="entry name" value="HISTIDINE KINASE"/>
    <property type="match status" value="1"/>
</dbReference>
<evidence type="ECO:0000256" key="9">
    <source>
        <dbReference type="ARBA" id="ARBA00023012"/>
    </source>
</evidence>
<sequence length="468" mass="51087">MTRRKRPIAVPRNGEVPRSSSLRNALRLSFVFALVALIAGAASYTIYERKLDSLLWQEAQDHALALKEVLERLGPDALERDIRAYANAPHSDVQPVLYEAPGGKRVGNLPLQGLPFEGRRLLNAKGQVVEAQAFFARGQYLHAFGIRINSGWILAAQDSRLLELSRAVFLRVAEWSLGGAVLLIGALAFILGRRDGNRLKRIDDTLLRAAEGDLGARIAPIESQADDVDWISHRVNDMLAALEASVSEMSEISSALAHDLRRPLQRIRSRLEPHVLAQLLPSAAQEDLEGALVQLDELNKSFDAILRLSRIESGVSHVARDPVDLRELAINTIEMLEPVAEDRAQSLSLWADPTVTAISGDESMLRQALINLVENALQYGPSGTEVTIGVSQRDRAITLSVCDNGPGIPADKRDAVLKRFVRLDQTRSTGGTGLGLSIAAAIVRRHNGEIHLSDNAPGLCVSLVFKSI</sequence>
<dbReference type="Pfam" id="PF02518">
    <property type="entry name" value="HATPase_c"/>
    <property type="match status" value="1"/>
</dbReference>
<feature type="transmembrane region" description="Helical" evidence="11">
    <location>
        <begin position="28"/>
        <end position="47"/>
    </location>
</feature>
<dbReference type="SUPFAM" id="SSF55874">
    <property type="entry name" value="ATPase domain of HSP90 chaperone/DNA topoisomerase II/histidine kinase"/>
    <property type="match status" value="1"/>
</dbReference>
<dbReference type="Gene3D" id="3.30.565.10">
    <property type="entry name" value="Histidine kinase-like ATPase, C-terminal domain"/>
    <property type="match status" value="1"/>
</dbReference>
<protein>
    <recommendedName>
        <fullName evidence="3">histidine kinase</fullName>
        <ecNumber evidence="3">2.7.13.3</ecNumber>
    </recommendedName>
</protein>
<feature type="domain" description="HAMP" evidence="13">
    <location>
        <begin position="193"/>
        <end position="247"/>
    </location>
</feature>
<dbReference type="PROSITE" id="PS50109">
    <property type="entry name" value="HIS_KIN"/>
    <property type="match status" value="1"/>
</dbReference>
<dbReference type="InterPro" id="IPR005467">
    <property type="entry name" value="His_kinase_dom"/>
</dbReference>
<keyword evidence="8 11" id="KW-1133">Transmembrane helix</keyword>
<evidence type="ECO:0000256" key="10">
    <source>
        <dbReference type="ARBA" id="ARBA00023136"/>
    </source>
</evidence>
<gene>
    <name evidence="14" type="ORF">NOI20_17685</name>
</gene>
<dbReference type="RefSeq" id="WP_317627577.1">
    <property type="nucleotide sequence ID" value="NZ_JANFFA010000007.1"/>
</dbReference>
<dbReference type="InterPro" id="IPR036890">
    <property type="entry name" value="HATPase_C_sf"/>
</dbReference>
<evidence type="ECO:0000313" key="14">
    <source>
        <dbReference type="EMBL" id="MDQ2095955.1"/>
    </source>
</evidence>
<evidence type="ECO:0000259" key="12">
    <source>
        <dbReference type="PROSITE" id="PS50109"/>
    </source>
</evidence>
<evidence type="ECO:0000256" key="1">
    <source>
        <dbReference type="ARBA" id="ARBA00000085"/>
    </source>
</evidence>
<dbReference type="CDD" id="cd00075">
    <property type="entry name" value="HATPase"/>
    <property type="match status" value="1"/>
</dbReference>
<comment type="catalytic activity">
    <reaction evidence="1">
        <text>ATP + protein L-histidine = ADP + protein N-phospho-L-histidine.</text>
        <dbReference type="EC" id="2.7.13.3"/>
    </reaction>
</comment>
<dbReference type="InterPro" id="IPR003661">
    <property type="entry name" value="HisK_dim/P_dom"/>
</dbReference>
<dbReference type="SUPFAM" id="SSF47384">
    <property type="entry name" value="Homodimeric domain of signal transducing histidine kinase"/>
    <property type="match status" value="1"/>
</dbReference>
<dbReference type="Gene3D" id="6.10.340.10">
    <property type="match status" value="1"/>
</dbReference>
<dbReference type="PANTHER" id="PTHR45436">
    <property type="entry name" value="SENSOR HISTIDINE KINASE YKOH"/>
    <property type="match status" value="1"/>
</dbReference>
<feature type="domain" description="Histidine kinase" evidence="12">
    <location>
        <begin position="255"/>
        <end position="468"/>
    </location>
</feature>
<evidence type="ECO:0000256" key="7">
    <source>
        <dbReference type="ARBA" id="ARBA00022777"/>
    </source>
</evidence>
<keyword evidence="5" id="KW-0808">Transferase</keyword>
<organism evidence="14 15">
    <name type="scientific">Rhodalgimonas zhirmunskyi</name>
    <dbReference type="NCBI Taxonomy" id="2964767"/>
    <lineage>
        <taxon>Bacteria</taxon>
        <taxon>Pseudomonadati</taxon>
        <taxon>Pseudomonadota</taxon>
        <taxon>Alphaproteobacteria</taxon>
        <taxon>Rhodobacterales</taxon>
        <taxon>Roseobacteraceae</taxon>
        <taxon>Rhodalgimonas</taxon>
    </lineage>
</organism>
<evidence type="ECO:0000256" key="4">
    <source>
        <dbReference type="ARBA" id="ARBA00022553"/>
    </source>
</evidence>
<dbReference type="AlphaFoldDB" id="A0AAJ1UCE8"/>
<evidence type="ECO:0000256" key="3">
    <source>
        <dbReference type="ARBA" id="ARBA00012438"/>
    </source>
</evidence>
<accession>A0AAJ1UCE8</accession>
<dbReference type="SMART" id="SM00388">
    <property type="entry name" value="HisKA"/>
    <property type="match status" value="1"/>
</dbReference>
<evidence type="ECO:0000256" key="11">
    <source>
        <dbReference type="SAM" id="Phobius"/>
    </source>
</evidence>
<dbReference type="Proteomes" id="UP001227162">
    <property type="component" value="Unassembled WGS sequence"/>
</dbReference>
<dbReference type="PRINTS" id="PR00344">
    <property type="entry name" value="BCTRLSENSOR"/>
</dbReference>
<dbReference type="InterPro" id="IPR003660">
    <property type="entry name" value="HAMP_dom"/>
</dbReference>
<dbReference type="SMART" id="SM00387">
    <property type="entry name" value="HATPase_c"/>
    <property type="match status" value="1"/>
</dbReference>
<reference evidence="14" key="1">
    <citation type="submission" date="2022-07" db="EMBL/GenBank/DDBJ databases">
        <authorList>
            <person name="Otstavnykh N."/>
            <person name="Isaeva M."/>
            <person name="Bystritskaya E."/>
        </authorList>
    </citation>
    <scope>NUCLEOTIDE SEQUENCE</scope>
    <source>
        <strain evidence="14">10Alg 79</strain>
    </source>
</reference>
<comment type="caution">
    <text evidence="14">The sequence shown here is derived from an EMBL/GenBank/DDBJ whole genome shotgun (WGS) entry which is preliminary data.</text>
</comment>
<keyword evidence="4" id="KW-0597">Phosphoprotein</keyword>
<evidence type="ECO:0000256" key="8">
    <source>
        <dbReference type="ARBA" id="ARBA00022989"/>
    </source>
</evidence>
<dbReference type="CDD" id="cd00082">
    <property type="entry name" value="HisKA"/>
    <property type="match status" value="1"/>
</dbReference>
<keyword evidence="10 11" id="KW-0472">Membrane</keyword>
<dbReference type="InterPro" id="IPR036097">
    <property type="entry name" value="HisK_dim/P_sf"/>
</dbReference>
<reference evidence="14" key="2">
    <citation type="submission" date="2023-04" db="EMBL/GenBank/DDBJ databases">
        <title>'Rhodoalgimonas zhirmunskyi' gen. nov., isolated from a red alga.</title>
        <authorList>
            <person name="Nedashkovskaya O.I."/>
            <person name="Otstavnykh N.Y."/>
            <person name="Bystritskaya E.P."/>
            <person name="Balabanova L.A."/>
            <person name="Isaeva M.P."/>
        </authorList>
    </citation>
    <scope>NUCLEOTIDE SEQUENCE</scope>
    <source>
        <strain evidence="14">10Alg 79</strain>
    </source>
</reference>
<evidence type="ECO:0000259" key="13">
    <source>
        <dbReference type="PROSITE" id="PS50885"/>
    </source>
</evidence>
<dbReference type="EC" id="2.7.13.3" evidence="3"/>